<dbReference type="PANTHER" id="PTHR12993:SF26">
    <property type="entry name" value="1D-MYO-INOSITOL 2-ACETAMIDO-2-DEOXY-ALPHA-D-GLUCOPYRANOSIDE DEACETYLASE"/>
    <property type="match status" value="1"/>
</dbReference>
<gene>
    <name evidence="3" type="ORF">LG632_01150</name>
</gene>
<keyword evidence="1" id="KW-0862">Zinc</keyword>
<feature type="region of interest" description="Disordered" evidence="2">
    <location>
        <begin position="46"/>
        <end position="65"/>
    </location>
</feature>
<evidence type="ECO:0000256" key="2">
    <source>
        <dbReference type="SAM" id="MobiDB-lite"/>
    </source>
</evidence>
<dbReference type="InterPro" id="IPR024078">
    <property type="entry name" value="LmbE-like_dom_sf"/>
</dbReference>
<keyword evidence="4" id="KW-1185">Reference proteome</keyword>
<evidence type="ECO:0000256" key="1">
    <source>
        <dbReference type="ARBA" id="ARBA00022833"/>
    </source>
</evidence>
<dbReference type="RefSeq" id="WP_226724399.1">
    <property type="nucleotide sequence ID" value="NZ_JAJAUY010000002.1"/>
</dbReference>
<dbReference type="Gene3D" id="3.40.50.10320">
    <property type="entry name" value="LmbE-like"/>
    <property type="match status" value="1"/>
</dbReference>
<dbReference type="EMBL" id="JAJAUY010000002">
    <property type="protein sequence ID" value="MCB5177999.1"/>
    <property type="molecule type" value="Genomic_DNA"/>
</dbReference>
<accession>A0ABS8B065</accession>
<protein>
    <submittedName>
        <fullName evidence="3">PIG-L family deacetylase</fullName>
    </submittedName>
</protein>
<organism evidence="3 4">
    <name type="scientific">Streptomyces antimicrobicus</name>
    <dbReference type="NCBI Taxonomy" id="2883108"/>
    <lineage>
        <taxon>Bacteria</taxon>
        <taxon>Bacillati</taxon>
        <taxon>Actinomycetota</taxon>
        <taxon>Actinomycetes</taxon>
        <taxon>Kitasatosporales</taxon>
        <taxon>Streptomycetaceae</taxon>
        <taxon>Streptomyces</taxon>
    </lineage>
</organism>
<dbReference type="InterPro" id="IPR003737">
    <property type="entry name" value="GlcNAc_PI_deacetylase-related"/>
</dbReference>
<dbReference type="Proteomes" id="UP001199054">
    <property type="component" value="Unassembled WGS sequence"/>
</dbReference>
<evidence type="ECO:0000313" key="4">
    <source>
        <dbReference type="Proteomes" id="UP001199054"/>
    </source>
</evidence>
<evidence type="ECO:0000313" key="3">
    <source>
        <dbReference type="EMBL" id="MCB5177999.1"/>
    </source>
</evidence>
<proteinExistence type="predicted"/>
<dbReference type="PANTHER" id="PTHR12993">
    <property type="entry name" value="N-ACETYLGLUCOSAMINYL-PHOSPHATIDYLINOSITOL DE-N-ACETYLASE-RELATED"/>
    <property type="match status" value="1"/>
</dbReference>
<name>A0ABS8B065_9ACTN</name>
<dbReference type="Gene3D" id="2.120.10.70">
    <property type="entry name" value="Fucose-specific lectin"/>
    <property type="match status" value="1"/>
</dbReference>
<comment type="caution">
    <text evidence="3">The sequence shown here is derived from an EMBL/GenBank/DDBJ whole genome shotgun (WGS) entry which is preliminary data.</text>
</comment>
<dbReference type="SUPFAM" id="SSF102588">
    <property type="entry name" value="LmbE-like"/>
    <property type="match status" value="1"/>
</dbReference>
<sequence length="658" mass="70347">MTSARSIVHIVAHQDDDLYFMNPDLVRSLQGGDRVTTVVLTAGEGDGINVDTNDPERSRATPDHAGYSAARGCGLRSAYGRMATGDRDAAWRREAVELVPGFVVERCTLEARPDVRLYFCQLHMGAFQAGGAGARTRVFELWDGTVPLQPTLPVPGSPVAGVQHLDRETVLAGLTALLAELRPTVVRTLDPDPEHDGGKEGYVQSDHPDHTCAAEFTMAALQRHRATDAPAPAVEYYRAYANRFWGQNLDQPELDEKADYLGVYAGLGSDRCPEGRCAQCGDRQLGPNPYRSTHMRSCAARYSPGTGWLRLGPGGRLNAFAVLAGRPMFWTESAPASGIWWGPYPLAQDGWFAPSLAVAGVPGGPARVVALRRQAPHAPASAPELVLAEQDEFGQGFTDWVPLGNPDAGHPDGRRARELGVPMATVDGAGRLHVFARDFAQGVAMRRQDQYGGWRPWERLGASFVQDAGVAHTTQAGTVEVYVPGKSAVHRWYQSEPGGDFHLDRTLKTGVVATGGITAVDSGGGRTALYFREAGTQQVMAYRQHETGLWPGGPAGVGGAGGTGPIAALWAPGRGARDIFLAHRSATGRLTVSLPFRDKDVSGPRWRESGDPFVQAPSLALDAAGHLVAAVLGADGRLHVRRALSPEVGSPLGPDRTI</sequence>
<reference evidence="3 4" key="1">
    <citation type="submission" date="2021-10" db="EMBL/GenBank/DDBJ databases">
        <title>Streptomyces sp. strain SMC 277, a novel streptomycete isolated from soil.</title>
        <authorList>
            <person name="Chanama M."/>
        </authorList>
    </citation>
    <scope>NUCLEOTIDE SEQUENCE [LARGE SCALE GENOMIC DNA]</scope>
    <source>
        <strain evidence="3 4">SMC 277</strain>
    </source>
</reference>
<dbReference type="SUPFAM" id="SSF89372">
    <property type="entry name" value="Fucose-specific lectin"/>
    <property type="match status" value="1"/>
</dbReference>
<dbReference type="Pfam" id="PF02585">
    <property type="entry name" value="PIG-L"/>
    <property type="match status" value="1"/>
</dbReference>